<protein>
    <submittedName>
        <fullName evidence="1">N-acetylmuramoyl-L-alanine amidase</fullName>
    </submittedName>
</protein>
<gene>
    <name evidence="1" type="ordered locus">BCA_2245</name>
</gene>
<organism evidence="1 2">
    <name type="scientific">Bacillus cereus (strain 03BB102)</name>
    <dbReference type="NCBI Taxonomy" id="572264"/>
    <lineage>
        <taxon>Bacteria</taxon>
        <taxon>Bacillati</taxon>
        <taxon>Bacillota</taxon>
        <taxon>Bacilli</taxon>
        <taxon>Bacillales</taxon>
        <taxon>Bacillaceae</taxon>
        <taxon>Bacillus</taxon>
        <taxon>Bacillus cereus group</taxon>
    </lineage>
</organism>
<reference evidence="1 2" key="1">
    <citation type="submission" date="2009-02" db="EMBL/GenBank/DDBJ databases">
        <title>Genome sequence of Bacillus cereus 03BB102.</title>
        <authorList>
            <person name="Dodson R.J."/>
            <person name="Jackson P."/>
            <person name="Munk A.C."/>
            <person name="Brettin T."/>
            <person name="Bruce D."/>
            <person name="Detter C."/>
            <person name="Tapia R."/>
            <person name="Han C."/>
            <person name="Sutton G."/>
            <person name="Sims D."/>
        </authorList>
    </citation>
    <scope>NUCLEOTIDE SEQUENCE [LARGE SCALE GENOMIC DNA]</scope>
    <source>
        <strain evidence="1 2">03BB102</strain>
    </source>
</reference>
<dbReference type="KEGG" id="bcx:BCA_2245"/>
<sequence>MRSHGVSEVQFRADVQCAYNNSNVEVSVPEKPPKPEEVPTAVTDGVACIEGYNVNLSKGSGTSYSKIRQLNKPESYMVWGKMDGWLNLGGE</sequence>
<name>A0A158RQT2_BACC3</name>
<accession>A0A158RQT2</accession>
<evidence type="ECO:0000313" key="1">
    <source>
        <dbReference type="EMBL" id="ACO29497.1"/>
    </source>
</evidence>
<evidence type="ECO:0000313" key="2">
    <source>
        <dbReference type="Proteomes" id="UP000002210"/>
    </source>
</evidence>
<dbReference type="PATRIC" id="fig|572264.18.peg.2192"/>
<proteinExistence type="predicted"/>
<dbReference type="Proteomes" id="UP000002210">
    <property type="component" value="Chromosome"/>
</dbReference>
<dbReference type="EMBL" id="CP001407">
    <property type="protein sequence ID" value="ACO29497.1"/>
    <property type="molecule type" value="Genomic_DNA"/>
</dbReference>
<dbReference type="RefSeq" id="WP_001256463.1">
    <property type="nucleotide sequence ID" value="NC_012472.1"/>
</dbReference>
<dbReference type="AlphaFoldDB" id="A0A158RQT2"/>